<comment type="catalytic activity">
    <reaction evidence="6 10">
        <text>aldehydo-D-ribose 5-phosphate + D-glyceraldehyde 3-phosphate + L-glutamine = pyridoxal 5'-phosphate + L-glutamate + phosphate + 3 H2O + H(+)</text>
        <dbReference type="Rhea" id="RHEA:31507"/>
        <dbReference type="ChEBI" id="CHEBI:15377"/>
        <dbReference type="ChEBI" id="CHEBI:15378"/>
        <dbReference type="ChEBI" id="CHEBI:29985"/>
        <dbReference type="ChEBI" id="CHEBI:43474"/>
        <dbReference type="ChEBI" id="CHEBI:58273"/>
        <dbReference type="ChEBI" id="CHEBI:58359"/>
        <dbReference type="ChEBI" id="CHEBI:59776"/>
        <dbReference type="ChEBI" id="CHEBI:597326"/>
        <dbReference type="EC" id="4.3.3.6"/>
    </reaction>
</comment>
<protein>
    <recommendedName>
        <fullName evidence="10">Pyridoxal 5'-phosphate synthase subunit PdxT</fullName>
        <ecNumber evidence="10">4.3.3.6</ecNumber>
    </recommendedName>
    <alternativeName>
        <fullName evidence="10">Pdx2</fullName>
    </alternativeName>
    <alternativeName>
        <fullName evidence="10">Pyridoxal 5'-phosphate synthase glutaminase subunit</fullName>
        <ecNumber evidence="10">3.5.1.2</ecNumber>
    </alternativeName>
</protein>
<dbReference type="SUPFAM" id="SSF52317">
    <property type="entry name" value="Class I glutamine amidotransferase-like"/>
    <property type="match status" value="1"/>
</dbReference>
<keyword evidence="14" id="KW-1185">Reference proteome</keyword>
<dbReference type="PROSITE" id="PS51130">
    <property type="entry name" value="PDXT_SNO_2"/>
    <property type="match status" value="1"/>
</dbReference>
<dbReference type="Gene3D" id="3.40.50.880">
    <property type="match status" value="1"/>
</dbReference>
<dbReference type="EMBL" id="AP024412">
    <property type="protein sequence ID" value="BCR36793.1"/>
    <property type="molecule type" value="Genomic_DNA"/>
</dbReference>
<dbReference type="InterPro" id="IPR021196">
    <property type="entry name" value="PdxT/SNO_CS"/>
</dbReference>
<dbReference type="RefSeq" id="WP_176239438.1">
    <property type="nucleotide sequence ID" value="NZ_AP024412.1"/>
</dbReference>
<reference evidence="13" key="1">
    <citation type="submission" date="2021-01" db="EMBL/GenBank/DDBJ databases">
        <title>Draft genome sequence of Acholeplasmataceae bacterium strain Mahy22.</title>
        <authorList>
            <person name="Watanabe M."/>
            <person name="Kojima H."/>
            <person name="Fukui M."/>
        </authorList>
    </citation>
    <scope>NUCLEOTIDE SEQUENCE</scope>
    <source>
        <strain evidence="13">Mahy22</strain>
    </source>
</reference>
<feature type="binding site" evidence="10 12">
    <location>
        <begin position="47"/>
        <end position="49"/>
    </location>
    <ligand>
        <name>L-glutamine</name>
        <dbReference type="ChEBI" id="CHEBI:58359"/>
    </ligand>
</feature>
<dbReference type="Pfam" id="PF01174">
    <property type="entry name" value="SNO"/>
    <property type="match status" value="1"/>
</dbReference>
<keyword evidence="2 10" id="KW-0378">Hydrolase</keyword>
<evidence type="ECO:0000256" key="8">
    <source>
        <dbReference type="ARBA" id="ARBA00054599"/>
    </source>
</evidence>
<gene>
    <name evidence="10 13" type="primary">pdxT</name>
    <name evidence="13" type="ORF">MPAN_016860</name>
</gene>
<evidence type="ECO:0000313" key="14">
    <source>
        <dbReference type="Proteomes" id="UP000620133"/>
    </source>
</evidence>
<dbReference type="InterPro" id="IPR029062">
    <property type="entry name" value="Class_I_gatase-like"/>
</dbReference>
<dbReference type="Proteomes" id="UP000620133">
    <property type="component" value="Chromosome"/>
</dbReference>
<evidence type="ECO:0000256" key="7">
    <source>
        <dbReference type="ARBA" id="ARBA00049534"/>
    </source>
</evidence>
<dbReference type="PIRSF" id="PIRSF005639">
    <property type="entry name" value="Glut_amidoT_SNO"/>
    <property type="match status" value="1"/>
</dbReference>
<comment type="subunit">
    <text evidence="9 10">In the presence of PdxS, forms a dodecamer of heterodimers. Only shows activity in the heterodimer.</text>
</comment>
<evidence type="ECO:0000256" key="9">
    <source>
        <dbReference type="ARBA" id="ARBA00064749"/>
    </source>
</evidence>
<evidence type="ECO:0000256" key="6">
    <source>
        <dbReference type="ARBA" id="ARBA00047992"/>
    </source>
</evidence>
<comment type="similarity">
    <text evidence="1 10">Belongs to the glutaminase PdxT/SNO family.</text>
</comment>
<feature type="binding site" evidence="10 12">
    <location>
        <begin position="132"/>
        <end position="133"/>
    </location>
    <ligand>
        <name>L-glutamine</name>
        <dbReference type="ChEBI" id="CHEBI:58359"/>
    </ligand>
</feature>
<dbReference type="HAMAP" id="MF_01615">
    <property type="entry name" value="PdxT"/>
    <property type="match status" value="1"/>
</dbReference>
<name>A0A7U9THT7_9MOLU</name>
<dbReference type="UniPathway" id="UPA00245"/>
<evidence type="ECO:0000256" key="4">
    <source>
        <dbReference type="ARBA" id="ARBA00022962"/>
    </source>
</evidence>
<dbReference type="KEGG" id="manr:MPAN_016860"/>
<evidence type="ECO:0000256" key="11">
    <source>
        <dbReference type="PIRSR" id="PIRSR005639-1"/>
    </source>
</evidence>
<evidence type="ECO:0000313" key="13">
    <source>
        <dbReference type="EMBL" id="BCR36793.1"/>
    </source>
</evidence>
<dbReference type="FunFam" id="3.40.50.880:FF:000010">
    <property type="entry name" value="uncharacterized protein LOC100176842 isoform X2"/>
    <property type="match status" value="1"/>
</dbReference>
<evidence type="ECO:0000256" key="2">
    <source>
        <dbReference type="ARBA" id="ARBA00022801"/>
    </source>
</evidence>
<keyword evidence="4 10" id="KW-0315">Glutamine amidotransferase</keyword>
<comment type="catalytic activity">
    <reaction evidence="7 10">
        <text>L-glutamine + H2O = L-glutamate + NH4(+)</text>
        <dbReference type="Rhea" id="RHEA:15889"/>
        <dbReference type="ChEBI" id="CHEBI:15377"/>
        <dbReference type="ChEBI" id="CHEBI:28938"/>
        <dbReference type="ChEBI" id="CHEBI:29985"/>
        <dbReference type="ChEBI" id="CHEBI:58359"/>
        <dbReference type="EC" id="3.5.1.2"/>
    </reaction>
</comment>
<dbReference type="AlphaFoldDB" id="A0A7U9THT7"/>
<dbReference type="CDD" id="cd01749">
    <property type="entry name" value="GATase1_PB"/>
    <property type="match status" value="1"/>
</dbReference>
<dbReference type="GO" id="GO:0005829">
    <property type="term" value="C:cytosol"/>
    <property type="evidence" value="ECO:0007669"/>
    <property type="project" value="TreeGrafter"/>
</dbReference>
<evidence type="ECO:0000256" key="3">
    <source>
        <dbReference type="ARBA" id="ARBA00022898"/>
    </source>
</evidence>
<proteinExistence type="inferred from homology"/>
<evidence type="ECO:0000256" key="1">
    <source>
        <dbReference type="ARBA" id="ARBA00008345"/>
    </source>
</evidence>
<feature type="active site" description="Charge relay system" evidence="10 11">
    <location>
        <position position="170"/>
    </location>
</feature>
<dbReference type="NCBIfam" id="TIGR03800">
    <property type="entry name" value="PLP_synth_Pdx2"/>
    <property type="match status" value="1"/>
</dbReference>
<dbReference type="PROSITE" id="PS51273">
    <property type="entry name" value="GATASE_TYPE_1"/>
    <property type="match status" value="1"/>
</dbReference>
<dbReference type="EC" id="3.5.1.2" evidence="10"/>
<feature type="active site" description="Nucleophile" evidence="10 11">
    <location>
        <position position="79"/>
    </location>
</feature>
<dbReference type="InterPro" id="IPR002161">
    <property type="entry name" value="PdxT/SNO"/>
</dbReference>
<evidence type="ECO:0000256" key="10">
    <source>
        <dbReference type="HAMAP-Rule" id="MF_01615"/>
    </source>
</evidence>
<dbReference type="PANTHER" id="PTHR31559">
    <property type="entry name" value="PYRIDOXAL 5'-PHOSPHATE SYNTHASE SUBUNIT SNO"/>
    <property type="match status" value="1"/>
</dbReference>
<keyword evidence="5 10" id="KW-0456">Lyase</keyword>
<dbReference type="GO" id="GO:0042823">
    <property type="term" value="P:pyridoxal phosphate biosynthetic process"/>
    <property type="evidence" value="ECO:0007669"/>
    <property type="project" value="UniProtKB-UniRule"/>
</dbReference>
<dbReference type="PANTHER" id="PTHR31559:SF0">
    <property type="entry name" value="PYRIDOXAL 5'-PHOSPHATE SYNTHASE SUBUNIT SNO1-RELATED"/>
    <property type="match status" value="1"/>
</dbReference>
<comment type="function">
    <text evidence="8 10">Catalyzes the hydrolysis of glutamine to glutamate and ammonia as part of the biosynthesis of pyridoxal 5'-phosphate. The resulting ammonia molecule is channeled to the active site of PdxS.</text>
</comment>
<dbReference type="GO" id="GO:0008614">
    <property type="term" value="P:pyridoxine metabolic process"/>
    <property type="evidence" value="ECO:0007669"/>
    <property type="project" value="TreeGrafter"/>
</dbReference>
<evidence type="ECO:0000256" key="12">
    <source>
        <dbReference type="PIRSR" id="PIRSR005639-2"/>
    </source>
</evidence>
<dbReference type="GO" id="GO:0004359">
    <property type="term" value="F:glutaminase activity"/>
    <property type="evidence" value="ECO:0007669"/>
    <property type="project" value="UniProtKB-UniRule"/>
</dbReference>
<evidence type="ECO:0000256" key="5">
    <source>
        <dbReference type="ARBA" id="ARBA00023239"/>
    </source>
</evidence>
<comment type="pathway">
    <text evidence="10">Cofactor biosynthesis; pyridoxal 5'-phosphate biosynthesis.</text>
</comment>
<organism evidence="13 14">
    <name type="scientific">Mariniplasma anaerobium</name>
    <dbReference type="NCBI Taxonomy" id="2735436"/>
    <lineage>
        <taxon>Bacteria</taxon>
        <taxon>Bacillati</taxon>
        <taxon>Mycoplasmatota</taxon>
        <taxon>Mollicutes</taxon>
        <taxon>Acholeplasmatales</taxon>
        <taxon>Acholeplasmataceae</taxon>
        <taxon>Mariniplasma</taxon>
    </lineage>
</organism>
<dbReference type="PROSITE" id="PS01236">
    <property type="entry name" value="PDXT_SNO_1"/>
    <property type="match status" value="1"/>
</dbReference>
<dbReference type="GO" id="GO:1903600">
    <property type="term" value="C:glutaminase complex"/>
    <property type="evidence" value="ECO:0007669"/>
    <property type="project" value="TreeGrafter"/>
</dbReference>
<dbReference type="EC" id="4.3.3.6" evidence="10"/>
<feature type="active site" description="Charge relay system" evidence="10 11">
    <location>
        <position position="168"/>
    </location>
</feature>
<feature type="binding site" evidence="10 12">
    <location>
        <position position="106"/>
    </location>
    <ligand>
        <name>L-glutamine</name>
        <dbReference type="ChEBI" id="CHEBI:58359"/>
    </ligand>
</feature>
<sequence length="191" mass="21879">MKIGILALQGAFIEHKHKLDSLDIPSFYIRNKNDLEKRKDGLILPGGESTAMYKLLVELDMLDMLKTQIKEGLPTFGTCAGMILLAKEISNQDHAFLKLMDITVTRNGYGRQSSSFITHNEFNHIKIPMTFIRAPFIKTLSDDVQILSLYDEKAVAVRQKNMLATSFHPELNHDLAVYHYFIDMIKIKYNM</sequence>
<keyword evidence="3 10" id="KW-0663">Pyridoxal phosphate</keyword>
<dbReference type="GO" id="GO:0006543">
    <property type="term" value="P:L-glutamine catabolic process"/>
    <property type="evidence" value="ECO:0007669"/>
    <property type="project" value="UniProtKB-UniRule"/>
</dbReference>
<accession>A0A7U9THT7</accession>
<dbReference type="GO" id="GO:0036381">
    <property type="term" value="F:pyridoxal 5'-phosphate synthase (glutamine hydrolysing) activity"/>
    <property type="evidence" value="ECO:0007669"/>
    <property type="project" value="UniProtKB-UniRule"/>
</dbReference>